<protein>
    <submittedName>
        <fullName evidence="1">Uncharacterized protein</fullName>
    </submittedName>
</protein>
<reference evidence="1" key="1">
    <citation type="submission" date="2016-04" db="EMBL/GenBank/DDBJ databases">
        <authorList>
            <person name="Evans L.H."/>
            <person name="Alamgir A."/>
            <person name="Owens N."/>
            <person name="Weber N.D."/>
            <person name="Virtaneva K."/>
            <person name="Barbian K."/>
            <person name="Babar A."/>
            <person name="Rosenke K."/>
        </authorList>
    </citation>
    <scope>NUCLEOTIDE SEQUENCE [LARGE SCALE GENOMIC DNA]</scope>
    <source>
        <strain evidence="1">CBS 101.48</strain>
    </source>
</reference>
<evidence type="ECO:0000313" key="1">
    <source>
        <dbReference type="EMBL" id="SAL99214.1"/>
    </source>
</evidence>
<dbReference type="InParanoid" id="A0A163JGP8"/>
<keyword evidence="2" id="KW-1185">Reference proteome</keyword>
<name>A0A163JGP8_ABSGL</name>
<evidence type="ECO:0000313" key="2">
    <source>
        <dbReference type="Proteomes" id="UP000078561"/>
    </source>
</evidence>
<dbReference type="EMBL" id="LT552523">
    <property type="protein sequence ID" value="SAL99214.1"/>
    <property type="molecule type" value="Genomic_DNA"/>
</dbReference>
<dbReference type="AlphaFoldDB" id="A0A163JGP8"/>
<organism evidence="1">
    <name type="scientific">Absidia glauca</name>
    <name type="common">Pin mould</name>
    <dbReference type="NCBI Taxonomy" id="4829"/>
    <lineage>
        <taxon>Eukaryota</taxon>
        <taxon>Fungi</taxon>
        <taxon>Fungi incertae sedis</taxon>
        <taxon>Mucoromycota</taxon>
        <taxon>Mucoromycotina</taxon>
        <taxon>Mucoromycetes</taxon>
        <taxon>Mucorales</taxon>
        <taxon>Cunninghamellaceae</taxon>
        <taxon>Absidia</taxon>
    </lineage>
</organism>
<accession>A0A163JGP8</accession>
<dbReference type="Proteomes" id="UP000078561">
    <property type="component" value="Unassembled WGS sequence"/>
</dbReference>
<sequence length="93" mass="10318">MASKRQRRNVCSCGLTFYKASQLQRHGENCIALYVPRFIDVPVPETEPEEADNSASFDFAIEQHGYIAEDNGEDNAAVDELDLMFDGATMAVS</sequence>
<gene>
    <name evidence="1" type="primary">ABSGL_04801.1 scaffold 5911</name>
</gene>
<proteinExistence type="predicted"/>